<keyword evidence="1" id="KW-0805">Transcription regulation</keyword>
<keyword evidence="2" id="KW-0731">Sigma factor</keyword>
<keyword evidence="3" id="KW-0238">DNA-binding</keyword>
<evidence type="ECO:0000256" key="4">
    <source>
        <dbReference type="ARBA" id="ARBA00023163"/>
    </source>
</evidence>
<name>A0A518D0Y1_9BACT</name>
<keyword evidence="4" id="KW-0804">Transcription</keyword>
<dbReference type="SUPFAM" id="SSF88946">
    <property type="entry name" value="Sigma2 domain of RNA polymerase sigma factors"/>
    <property type="match status" value="1"/>
</dbReference>
<sequence length="207" mass="23084">MERAPQTRQSLLLELTRHSDEAWVEFVEVYEGAILGFCRALGLQDADARDATQEVLAAVHGRIGTWELGAERGSFRAWLFRVARNVSVDVIADRRRRAADGGARGELVLRELSDVGADAAETFDIELETALFRWAAARVRSEVRESTWHAFERTAVQGRSAEDVARELGTTVGSIYTAKCRVIARIKDRVEGLSGVPEHGHEPEDRR</sequence>
<accession>A0A518D0Y1</accession>
<protein>
    <submittedName>
        <fullName evidence="6">RNA polymerase sigma factor RpoE</fullName>
    </submittedName>
</protein>
<dbReference type="Pfam" id="PF04542">
    <property type="entry name" value="Sigma70_r2"/>
    <property type="match status" value="1"/>
</dbReference>
<dbReference type="Proteomes" id="UP000319342">
    <property type="component" value="Chromosome"/>
</dbReference>
<evidence type="ECO:0000256" key="3">
    <source>
        <dbReference type="ARBA" id="ARBA00023125"/>
    </source>
</evidence>
<dbReference type="GO" id="GO:0006352">
    <property type="term" value="P:DNA-templated transcription initiation"/>
    <property type="evidence" value="ECO:0007669"/>
    <property type="project" value="InterPro"/>
</dbReference>
<gene>
    <name evidence="6" type="ORF">Pla163_22500</name>
</gene>
<organism evidence="6 7">
    <name type="scientific">Rohdeia mirabilis</name>
    <dbReference type="NCBI Taxonomy" id="2528008"/>
    <lineage>
        <taxon>Bacteria</taxon>
        <taxon>Pseudomonadati</taxon>
        <taxon>Planctomycetota</taxon>
        <taxon>Planctomycetia</taxon>
        <taxon>Planctomycetia incertae sedis</taxon>
        <taxon>Rohdeia</taxon>
    </lineage>
</organism>
<dbReference type="Gene3D" id="1.10.1740.10">
    <property type="match status" value="1"/>
</dbReference>
<dbReference type="RefSeq" id="WP_145187895.1">
    <property type="nucleotide sequence ID" value="NZ_CP036290.1"/>
</dbReference>
<dbReference type="GO" id="GO:0016987">
    <property type="term" value="F:sigma factor activity"/>
    <property type="evidence" value="ECO:0007669"/>
    <property type="project" value="UniProtKB-KW"/>
</dbReference>
<evidence type="ECO:0000313" key="7">
    <source>
        <dbReference type="Proteomes" id="UP000319342"/>
    </source>
</evidence>
<feature type="domain" description="RNA polymerase sigma-70 region 2" evidence="5">
    <location>
        <begin position="27"/>
        <end position="97"/>
    </location>
</feature>
<keyword evidence="7" id="KW-1185">Reference proteome</keyword>
<dbReference type="GO" id="GO:0003677">
    <property type="term" value="F:DNA binding"/>
    <property type="evidence" value="ECO:0007669"/>
    <property type="project" value="UniProtKB-KW"/>
</dbReference>
<dbReference type="NCBIfam" id="TIGR02937">
    <property type="entry name" value="sigma70-ECF"/>
    <property type="match status" value="1"/>
</dbReference>
<reference evidence="6 7" key="1">
    <citation type="submission" date="2019-02" db="EMBL/GenBank/DDBJ databases">
        <title>Deep-cultivation of Planctomycetes and their phenomic and genomic characterization uncovers novel biology.</title>
        <authorList>
            <person name="Wiegand S."/>
            <person name="Jogler M."/>
            <person name="Boedeker C."/>
            <person name="Pinto D."/>
            <person name="Vollmers J."/>
            <person name="Rivas-Marin E."/>
            <person name="Kohn T."/>
            <person name="Peeters S.H."/>
            <person name="Heuer A."/>
            <person name="Rast P."/>
            <person name="Oberbeckmann S."/>
            <person name="Bunk B."/>
            <person name="Jeske O."/>
            <person name="Meyerdierks A."/>
            <person name="Storesund J.E."/>
            <person name="Kallscheuer N."/>
            <person name="Luecker S."/>
            <person name="Lage O.M."/>
            <person name="Pohl T."/>
            <person name="Merkel B.J."/>
            <person name="Hornburger P."/>
            <person name="Mueller R.-W."/>
            <person name="Bruemmer F."/>
            <person name="Labrenz M."/>
            <person name="Spormann A.M."/>
            <person name="Op den Camp H."/>
            <person name="Overmann J."/>
            <person name="Amann R."/>
            <person name="Jetten M.S.M."/>
            <person name="Mascher T."/>
            <person name="Medema M.H."/>
            <person name="Devos D.P."/>
            <person name="Kaster A.-K."/>
            <person name="Ovreas L."/>
            <person name="Rohde M."/>
            <person name="Galperin M.Y."/>
            <person name="Jogler C."/>
        </authorList>
    </citation>
    <scope>NUCLEOTIDE SEQUENCE [LARGE SCALE GENOMIC DNA]</scope>
    <source>
        <strain evidence="6 7">Pla163</strain>
    </source>
</reference>
<dbReference type="AlphaFoldDB" id="A0A518D0Y1"/>
<evidence type="ECO:0000259" key="5">
    <source>
        <dbReference type="Pfam" id="PF04542"/>
    </source>
</evidence>
<dbReference type="EMBL" id="CP036290">
    <property type="protein sequence ID" value="QDU85124.1"/>
    <property type="molecule type" value="Genomic_DNA"/>
</dbReference>
<proteinExistence type="predicted"/>
<dbReference type="OrthoDB" id="258490at2"/>
<dbReference type="InterPro" id="IPR014284">
    <property type="entry name" value="RNA_pol_sigma-70_dom"/>
</dbReference>
<dbReference type="InterPro" id="IPR007627">
    <property type="entry name" value="RNA_pol_sigma70_r2"/>
</dbReference>
<dbReference type="InterPro" id="IPR013325">
    <property type="entry name" value="RNA_pol_sigma_r2"/>
</dbReference>
<dbReference type="PANTHER" id="PTHR43133:SF8">
    <property type="entry name" value="RNA POLYMERASE SIGMA FACTOR HI_1459-RELATED"/>
    <property type="match status" value="1"/>
</dbReference>
<evidence type="ECO:0000256" key="1">
    <source>
        <dbReference type="ARBA" id="ARBA00023015"/>
    </source>
</evidence>
<dbReference type="PANTHER" id="PTHR43133">
    <property type="entry name" value="RNA POLYMERASE ECF-TYPE SIGMA FACTO"/>
    <property type="match status" value="1"/>
</dbReference>
<dbReference type="InterPro" id="IPR039425">
    <property type="entry name" value="RNA_pol_sigma-70-like"/>
</dbReference>
<evidence type="ECO:0000313" key="6">
    <source>
        <dbReference type="EMBL" id="QDU85124.1"/>
    </source>
</evidence>
<evidence type="ECO:0000256" key="2">
    <source>
        <dbReference type="ARBA" id="ARBA00023082"/>
    </source>
</evidence>